<reference evidence="2" key="1">
    <citation type="submission" date="2018-11" db="EMBL/GenBank/DDBJ databases">
        <authorList>
            <consortium name="Genoscope - CEA"/>
            <person name="William W."/>
        </authorList>
    </citation>
    <scope>NUCLEOTIDE SEQUENCE</scope>
</reference>
<dbReference type="Gramene" id="A05p39290.2_BraZ1">
    <property type="protein sequence ID" value="A05p39290.2_BraZ1.CDS.1"/>
    <property type="gene ID" value="A05g39290.2_BraZ1"/>
</dbReference>
<gene>
    <name evidence="2" type="ORF">BRAA05T22142Z</name>
    <name evidence="1" type="ORF">BRAPAZ1V2_A05P39290.2</name>
</gene>
<evidence type="ECO:0000313" key="2">
    <source>
        <dbReference type="EMBL" id="VDC72428.1"/>
    </source>
</evidence>
<sequence length="83" mass="9264">MRHGTRNTKQPDLHGQSLASQVQNHFRVLGFKTSSDPLKSEKPSLSAQAFIRQRLLTSQGSGFAPTIKRSSELLINSIMQKRS</sequence>
<organism evidence="2">
    <name type="scientific">Brassica campestris</name>
    <name type="common">Field mustard</name>
    <dbReference type="NCBI Taxonomy" id="3711"/>
    <lineage>
        <taxon>Eukaryota</taxon>
        <taxon>Viridiplantae</taxon>
        <taxon>Streptophyta</taxon>
        <taxon>Embryophyta</taxon>
        <taxon>Tracheophyta</taxon>
        <taxon>Spermatophyta</taxon>
        <taxon>Magnoliopsida</taxon>
        <taxon>eudicotyledons</taxon>
        <taxon>Gunneridae</taxon>
        <taxon>Pentapetalae</taxon>
        <taxon>rosids</taxon>
        <taxon>malvids</taxon>
        <taxon>Brassicales</taxon>
        <taxon>Brassicaceae</taxon>
        <taxon>Brassiceae</taxon>
        <taxon>Brassica</taxon>
    </lineage>
</organism>
<name>A0A3P5ZJY0_BRACM</name>
<dbReference type="Proteomes" id="UP000694005">
    <property type="component" value="Chromosome A05"/>
</dbReference>
<dbReference type="AlphaFoldDB" id="A0A3P5ZJY0"/>
<dbReference type="EMBL" id="LR031570">
    <property type="protein sequence ID" value="VDC72428.1"/>
    <property type="molecule type" value="Genomic_DNA"/>
</dbReference>
<evidence type="ECO:0000313" key="1">
    <source>
        <dbReference type="EMBL" id="CAG7877408.1"/>
    </source>
</evidence>
<proteinExistence type="predicted"/>
<accession>A0A3P5ZJY0</accession>
<protein>
    <submittedName>
        <fullName evidence="1">Uncharacterized protein</fullName>
    </submittedName>
</protein>
<dbReference type="EMBL" id="LS974621">
    <property type="protein sequence ID" value="CAG7877408.1"/>
    <property type="molecule type" value="Genomic_DNA"/>
</dbReference>